<name>A0AAN8DDG8_CHAGU</name>
<protein>
    <submittedName>
        <fullName evidence="2">Uncharacterized protein</fullName>
    </submittedName>
</protein>
<dbReference type="AlphaFoldDB" id="A0AAN8DDG8"/>
<evidence type="ECO:0000313" key="3">
    <source>
        <dbReference type="Proteomes" id="UP001331515"/>
    </source>
</evidence>
<accession>A0AAN8DDG8</accession>
<evidence type="ECO:0000256" key="1">
    <source>
        <dbReference type="SAM" id="MobiDB-lite"/>
    </source>
</evidence>
<dbReference type="EMBL" id="JAURVH010001524">
    <property type="protein sequence ID" value="KAK5920114.1"/>
    <property type="molecule type" value="Genomic_DNA"/>
</dbReference>
<comment type="caution">
    <text evidence="2">The sequence shown here is derived from an EMBL/GenBank/DDBJ whole genome shotgun (WGS) entry which is preliminary data.</text>
</comment>
<organism evidence="2 3">
    <name type="scientific">Champsocephalus gunnari</name>
    <name type="common">Mackerel icefish</name>
    <dbReference type="NCBI Taxonomy" id="52237"/>
    <lineage>
        <taxon>Eukaryota</taxon>
        <taxon>Metazoa</taxon>
        <taxon>Chordata</taxon>
        <taxon>Craniata</taxon>
        <taxon>Vertebrata</taxon>
        <taxon>Euteleostomi</taxon>
        <taxon>Actinopterygii</taxon>
        <taxon>Neopterygii</taxon>
        <taxon>Teleostei</taxon>
        <taxon>Neoteleostei</taxon>
        <taxon>Acanthomorphata</taxon>
        <taxon>Eupercaria</taxon>
        <taxon>Perciformes</taxon>
        <taxon>Notothenioidei</taxon>
        <taxon>Channichthyidae</taxon>
        <taxon>Champsocephalus</taxon>
    </lineage>
</organism>
<feature type="region of interest" description="Disordered" evidence="1">
    <location>
        <begin position="1"/>
        <end position="26"/>
    </location>
</feature>
<reference evidence="2 3" key="1">
    <citation type="journal article" date="2023" name="Mol. Biol. Evol.">
        <title>Genomics of Secondarily Temperate Adaptation in the Only Non-Antarctic Icefish.</title>
        <authorList>
            <person name="Rivera-Colon A.G."/>
            <person name="Rayamajhi N."/>
            <person name="Minhas B.F."/>
            <person name="Madrigal G."/>
            <person name="Bilyk K.T."/>
            <person name="Yoon V."/>
            <person name="Hune M."/>
            <person name="Gregory S."/>
            <person name="Cheng C.H.C."/>
            <person name="Catchen J.M."/>
        </authorList>
    </citation>
    <scope>NUCLEOTIDE SEQUENCE [LARGE SCALE GENOMIC DNA]</scope>
    <source>
        <tissue evidence="2">White muscle</tissue>
    </source>
</reference>
<sequence>MHSNLEHTAGEGTPPEGLLSTSGGAVSPSCPQTRPWVCNENALFQSCLSGVGRFLTLRLKRHLQTLWIQRRLPSVSELSNHCIYWEGGLGGGLGLWEITESLQLQTGNLFIFIPFLWQPAPLEWLQEWDSDPDL</sequence>
<evidence type="ECO:0000313" key="2">
    <source>
        <dbReference type="EMBL" id="KAK5920114.1"/>
    </source>
</evidence>
<gene>
    <name evidence="2" type="ORF">CgunFtcFv8_023954</name>
</gene>
<proteinExistence type="predicted"/>
<keyword evidence="3" id="KW-1185">Reference proteome</keyword>
<dbReference type="Proteomes" id="UP001331515">
    <property type="component" value="Unassembled WGS sequence"/>
</dbReference>